<evidence type="ECO:0000313" key="3">
    <source>
        <dbReference type="Proteomes" id="UP001476807"/>
    </source>
</evidence>
<name>A0ABV1RVN2_9BACT</name>
<dbReference type="InterPro" id="IPR018649">
    <property type="entry name" value="SHOCT"/>
</dbReference>
<dbReference type="Proteomes" id="UP001476807">
    <property type="component" value="Unassembled WGS sequence"/>
</dbReference>
<accession>A0ABV1RVN2</accession>
<evidence type="ECO:0000313" key="2">
    <source>
        <dbReference type="EMBL" id="MER2998451.1"/>
    </source>
</evidence>
<protein>
    <submittedName>
        <fullName evidence="2">SHOCT domain-containing protein</fullName>
    </submittedName>
</protein>
<comment type="caution">
    <text evidence="2">The sequence shown here is derived from an EMBL/GenBank/DDBJ whole genome shotgun (WGS) entry which is preliminary data.</text>
</comment>
<evidence type="ECO:0000259" key="1">
    <source>
        <dbReference type="Pfam" id="PF09851"/>
    </source>
</evidence>
<dbReference type="Pfam" id="PF09851">
    <property type="entry name" value="SHOCT"/>
    <property type="match status" value="1"/>
</dbReference>
<dbReference type="EMBL" id="JBEOKT010000011">
    <property type="protein sequence ID" value="MER2998451.1"/>
    <property type="molecule type" value="Genomic_DNA"/>
</dbReference>
<dbReference type="RefSeq" id="WP_350412906.1">
    <property type="nucleotide sequence ID" value="NZ_JBEOKT010000011.1"/>
</dbReference>
<gene>
    <name evidence="2" type="ORF">ABS362_12920</name>
</gene>
<keyword evidence="3" id="KW-1185">Reference proteome</keyword>
<feature type="domain" description="SHOCT" evidence="1">
    <location>
        <begin position="187"/>
        <end position="212"/>
    </location>
</feature>
<sequence length="215" mass="24883">MIQHEYCSIEIRKTDKEYYSDLVAYKYTPSGLVEIKSTGPHDNNSLTKNIDNFGNQLLTEGWSKIGFTAFSRPTTEANFDEIYEYCVVELDSNTVKGSGFFSKEKKTYRHTAYKLSPQELVPIETSPLYDNLVDSLYHDLKDRLMNNNWEVMNGQTDIFIRKIDNQESADSETQSNFTQQKDPIVLLKQLAELRDSGVLTEEEFEKKKSEILDKM</sequence>
<proteinExistence type="predicted"/>
<organism evidence="2 3">
    <name type="scientific">Pontibacter populi</name>
    <dbReference type="NCBI Taxonomy" id="890055"/>
    <lineage>
        <taxon>Bacteria</taxon>
        <taxon>Pseudomonadati</taxon>
        <taxon>Bacteroidota</taxon>
        <taxon>Cytophagia</taxon>
        <taxon>Cytophagales</taxon>
        <taxon>Hymenobacteraceae</taxon>
        <taxon>Pontibacter</taxon>
    </lineage>
</organism>
<reference evidence="2 3" key="1">
    <citation type="submission" date="2024-06" db="EMBL/GenBank/DDBJ databases">
        <title>Pontibacter populi HYL7-15.</title>
        <authorList>
            <person name="Kim M.K."/>
        </authorList>
    </citation>
    <scope>NUCLEOTIDE SEQUENCE [LARGE SCALE GENOMIC DNA]</scope>
    <source>
        <strain evidence="2 3">HYL7-15</strain>
    </source>
</reference>